<dbReference type="GO" id="GO:0016757">
    <property type="term" value="F:glycosyltransferase activity"/>
    <property type="evidence" value="ECO:0007669"/>
    <property type="project" value="UniProtKB-KW"/>
</dbReference>
<keyword evidence="5" id="KW-0333">Golgi apparatus</keyword>
<dbReference type="KEGG" id="dcr:108201652"/>
<dbReference type="GO" id="GO:0000139">
    <property type="term" value="C:Golgi membrane"/>
    <property type="evidence" value="ECO:0007669"/>
    <property type="project" value="UniProtKB-SubCell"/>
</dbReference>
<dbReference type="InterPro" id="IPR004263">
    <property type="entry name" value="Exostosin"/>
</dbReference>
<evidence type="ECO:0000256" key="3">
    <source>
        <dbReference type="ARBA" id="ARBA00022676"/>
    </source>
</evidence>
<proteinExistence type="inferred from homology"/>
<keyword evidence="4" id="KW-0735">Signal-anchor</keyword>
<dbReference type="InterPro" id="IPR040911">
    <property type="entry name" value="Exostosin_GT47"/>
</dbReference>
<feature type="domain" description="Exostosin GT47" evidence="6">
    <location>
        <begin position="12"/>
        <end position="348"/>
    </location>
</feature>
<dbReference type="AlphaFoldDB" id="A0A175YJ40"/>
<dbReference type="PANTHER" id="PTHR11062:SF282">
    <property type="entry name" value="XYLOGLUCAN GALACTOSYLTRANSFERASE GT11-RELATED"/>
    <property type="match status" value="1"/>
</dbReference>
<keyword evidence="3" id="KW-0808">Transferase</keyword>
<evidence type="ECO:0000259" key="6">
    <source>
        <dbReference type="Pfam" id="PF03016"/>
    </source>
</evidence>
<keyword evidence="4" id="KW-0812">Transmembrane</keyword>
<reference evidence="7" key="1">
    <citation type="journal article" date="2016" name="Nat. Genet.">
        <title>A high-quality carrot genome assembly provides new insights into carotenoid accumulation and asterid genome evolution.</title>
        <authorList>
            <person name="Iorizzo M."/>
            <person name="Ellison S."/>
            <person name="Senalik D."/>
            <person name="Zeng P."/>
            <person name="Satapoomin P."/>
            <person name="Huang J."/>
            <person name="Bowman M."/>
            <person name="Iovene M."/>
            <person name="Sanseverino W."/>
            <person name="Cavagnaro P."/>
            <person name="Yildiz M."/>
            <person name="Macko-Podgorni A."/>
            <person name="Moranska E."/>
            <person name="Grzebelus E."/>
            <person name="Grzebelus D."/>
            <person name="Ashrafi H."/>
            <person name="Zheng Z."/>
            <person name="Cheng S."/>
            <person name="Spooner D."/>
            <person name="Van Deynze A."/>
            <person name="Simon P."/>
        </authorList>
    </citation>
    <scope>NUCLEOTIDE SEQUENCE [LARGE SCALE GENOMIC DNA]</scope>
    <source>
        <tissue evidence="7">Leaf</tissue>
    </source>
</reference>
<dbReference type="EMBL" id="CP093351">
    <property type="protein sequence ID" value="WOH16162.1"/>
    <property type="molecule type" value="Genomic_DNA"/>
</dbReference>
<evidence type="ECO:0000256" key="5">
    <source>
        <dbReference type="ARBA" id="ARBA00023034"/>
    </source>
</evidence>
<organism evidence="7">
    <name type="scientific">Daucus carota subsp. sativus</name>
    <name type="common">Carrot</name>
    <dbReference type="NCBI Taxonomy" id="79200"/>
    <lineage>
        <taxon>Eukaryota</taxon>
        <taxon>Viridiplantae</taxon>
        <taxon>Streptophyta</taxon>
        <taxon>Embryophyta</taxon>
        <taxon>Tracheophyta</taxon>
        <taxon>Spermatophyta</taxon>
        <taxon>Magnoliopsida</taxon>
        <taxon>eudicotyledons</taxon>
        <taxon>Gunneridae</taxon>
        <taxon>Pentapetalae</taxon>
        <taxon>asterids</taxon>
        <taxon>campanulids</taxon>
        <taxon>Apiales</taxon>
        <taxon>Apiaceae</taxon>
        <taxon>Apioideae</taxon>
        <taxon>Scandiceae</taxon>
        <taxon>Daucinae</taxon>
        <taxon>Daucus</taxon>
        <taxon>Daucus sect. Daucus</taxon>
    </lineage>
</organism>
<evidence type="ECO:0000313" key="9">
    <source>
        <dbReference type="Proteomes" id="UP000077755"/>
    </source>
</evidence>
<dbReference type="Pfam" id="PF03016">
    <property type="entry name" value="Exostosin_GT47"/>
    <property type="match status" value="1"/>
</dbReference>
<dbReference type="OMA" id="FHPANDF"/>
<evidence type="ECO:0000313" key="8">
    <source>
        <dbReference type="EMBL" id="WOH16162.1"/>
    </source>
</evidence>
<protein>
    <recommendedName>
        <fullName evidence="6">Exostosin GT47 domain-containing protein</fullName>
    </recommendedName>
</protein>
<dbReference type="STRING" id="79200.A0A175YJ40"/>
<sequence length="405" mass="47477">MAKGFDTEHFDQCVGRYIYVHDLPSKFNVDFLKNCSARFRWSEQCDFLSNFGLGLETTDSGDILQNRSWYATYQFVLEIIFHSRMKMYKCLTNESALASAIFVPFYPGLDLLRYLRDDPDFKRDSNSIELVKWLTSKKEWKRMQGQDHFFVSGRTTWDFHRLGDNQSGWGNVLLELSETKNMTILVPESKRWSKNEYAIPYPTYFHPSRDSEVFQWQSKVKKAKRPYLYAFVGASRPKSEQSIRSMIIDQCLVSGEYCNFYNCRVKNCKNPVNVISMLQRSKFCLQPSGDTATRRSTFDSILAGCIPVFFNPKSAYIQYKWHLPQNYSRYSVYIPEEKVRQEPESIERILKGISRSQVRSMREEVIGLIPRIIYADPRSSLDTLEDAFDIAVRGVLERVDRIRKK</sequence>
<name>A0A175YJ40_DAUCS</name>
<evidence type="ECO:0000256" key="2">
    <source>
        <dbReference type="ARBA" id="ARBA00010271"/>
    </source>
</evidence>
<keyword evidence="3" id="KW-0328">Glycosyltransferase</keyword>
<dbReference type="Proteomes" id="UP000077755">
    <property type="component" value="Chromosome 9"/>
</dbReference>
<reference evidence="8" key="2">
    <citation type="submission" date="2022-03" db="EMBL/GenBank/DDBJ databases">
        <title>Draft title - Genomic analysis of global carrot germplasm unveils the trajectory of domestication and the origin of high carotenoid orange carrot.</title>
        <authorList>
            <person name="Iorizzo M."/>
            <person name="Ellison S."/>
            <person name="Senalik D."/>
            <person name="Macko-Podgorni A."/>
            <person name="Grzebelus D."/>
            <person name="Bostan H."/>
            <person name="Rolling W."/>
            <person name="Curaba J."/>
            <person name="Simon P."/>
        </authorList>
    </citation>
    <scope>NUCLEOTIDE SEQUENCE</scope>
    <source>
        <tissue evidence="8">Leaf</tissue>
    </source>
</reference>
<evidence type="ECO:0000313" key="7">
    <source>
        <dbReference type="EMBL" id="KZM83168.1"/>
    </source>
</evidence>
<accession>A0A175YJ40</accession>
<evidence type="ECO:0000256" key="1">
    <source>
        <dbReference type="ARBA" id="ARBA00004323"/>
    </source>
</evidence>
<gene>
    <name evidence="7" type="ORF">DCAR_030737</name>
    <name evidence="8" type="ORF">DCAR_0935711</name>
</gene>
<dbReference type="Gramene" id="KZM83168">
    <property type="protein sequence ID" value="KZM83168"/>
    <property type="gene ID" value="DCAR_030737"/>
</dbReference>
<keyword evidence="9" id="KW-1185">Reference proteome</keyword>
<dbReference type="OrthoDB" id="1924787at2759"/>
<dbReference type="EMBL" id="LNRQ01000009">
    <property type="protein sequence ID" value="KZM83168.1"/>
    <property type="molecule type" value="Genomic_DNA"/>
</dbReference>
<evidence type="ECO:0000256" key="4">
    <source>
        <dbReference type="ARBA" id="ARBA00022968"/>
    </source>
</evidence>
<dbReference type="PANTHER" id="PTHR11062">
    <property type="entry name" value="EXOSTOSIN HEPARAN SULFATE GLYCOSYLTRANSFERASE -RELATED"/>
    <property type="match status" value="1"/>
</dbReference>
<comment type="subcellular location">
    <subcellularLocation>
        <location evidence="1">Golgi apparatus membrane</location>
        <topology evidence="1">Single-pass type II membrane protein</topology>
    </subcellularLocation>
</comment>
<comment type="similarity">
    <text evidence="2">Belongs to the glycosyltransferase 47 family.</text>
</comment>